<keyword evidence="2" id="KW-1185">Reference proteome</keyword>
<dbReference type="AlphaFoldDB" id="A0AAP0FXU1"/>
<protein>
    <submittedName>
        <fullName evidence="1">Uncharacterized protein</fullName>
    </submittedName>
</protein>
<sequence length="67" mass="7202">MEGSPGAATWREERAPLSNVVADCVRRWFRDALEEAKAGGGDAAMQVLVSDGGWESTKRQHANTTAV</sequence>
<proteinExistence type="predicted"/>
<organism evidence="1 2">
    <name type="scientific">Platanthera zijinensis</name>
    <dbReference type="NCBI Taxonomy" id="2320716"/>
    <lineage>
        <taxon>Eukaryota</taxon>
        <taxon>Viridiplantae</taxon>
        <taxon>Streptophyta</taxon>
        <taxon>Embryophyta</taxon>
        <taxon>Tracheophyta</taxon>
        <taxon>Spermatophyta</taxon>
        <taxon>Magnoliopsida</taxon>
        <taxon>Liliopsida</taxon>
        <taxon>Asparagales</taxon>
        <taxon>Orchidaceae</taxon>
        <taxon>Orchidoideae</taxon>
        <taxon>Orchideae</taxon>
        <taxon>Orchidinae</taxon>
        <taxon>Platanthera</taxon>
    </lineage>
</organism>
<evidence type="ECO:0000313" key="1">
    <source>
        <dbReference type="EMBL" id="KAK8921939.1"/>
    </source>
</evidence>
<dbReference type="PANTHER" id="PTHR36792">
    <property type="entry name" value="EXPRESSED PROTEIN"/>
    <property type="match status" value="1"/>
</dbReference>
<dbReference type="EMBL" id="JBBWWQ010000018">
    <property type="protein sequence ID" value="KAK8921939.1"/>
    <property type="molecule type" value="Genomic_DNA"/>
</dbReference>
<name>A0AAP0FXU1_9ASPA</name>
<dbReference type="PANTHER" id="PTHR36792:SF5">
    <property type="entry name" value="SEL1 REPEAT PROTEIN"/>
    <property type="match status" value="1"/>
</dbReference>
<comment type="caution">
    <text evidence="1">The sequence shown here is derived from an EMBL/GenBank/DDBJ whole genome shotgun (WGS) entry which is preliminary data.</text>
</comment>
<accession>A0AAP0FXU1</accession>
<gene>
    <name evidence="1" type="ORF">KSP39_PZI020644</name>
</gene>
<evidence type="ECO:0000313" key="2">
    <source>
        <dbReference type="Proteomes" id="UP001418222"/>
    </source>
</evidence>
<dbReference type="Proteomes" id="UP001418222">
    <property type="component" value="Unassembled WGS sequence"/>
</dbReference>
<reference evidence="1 2" key="1">
    <citation type="journal article" date="2022" name="Nat. Plants">
        <title>Genomes of leafy and leafless Platanthera orchids illuminate the evolution of mycoheterotrophy.</title>
        <authorList>
            <person name="Li M.H."/>
            <person name="Liu K.W."/>
            <person name="Li Z."/>
            <person name="Lu H.C."/>
            <person name="Ye Q.L."/>
            <person name="Zhang D."/>
            <person name="Wang J.Y."/>
            <person name="Li Y.F."/>
            <person name="Zhong Z.M."/>
            <person name="Liu X."/>
            <person name="Yu X."/>
            <person name="Liu D.K."/>
            <person name="Tu X.D."/>
            <person name="Liu B."/>
            <person name="Hao Y."/>
            <person name="Liao X.Y."/>
            <person name="Jiang Y.T."/>
            <person name="Sun W.H."/>
            <person name="Chen J."/>
            <person name="Chen Y.Q."/>
            <person name="Ai Y."/>
            <person name="Zhai J.W."/>
            <person name="Wu S.S."/>
            <person name="Zhou Z."/>
            <person name="Hsiao Y.Y."/>
            <person name="Wu W.L."/>
            <person name="Chen Y.Y."/>
            <person name="Lin Y.F."/>
            <person name="Hsu J.L."/>
            <person name="Li C.Y."/>
            <person name="Wang Z.W."/>
            <person name="Zhao X."/>
            <person name="Zhong W.Y."/>
            <person name="Ma X.K."/>
            <person name="Ma L."/>
            <person name="Huang J."/>
            <person name="Chen G.Z."/>
            <person name="Huang M.Z."/>
            <person name="Huang L."/>
            <person name="Peng D.H."/>
            <person name="Luo Y.B."/>
            <person name="Zou S.Q."/>
            <person name="Chen S.P."/>
            <person name="Lan S."/>
            <person name="Tsai W.C."/>
            <person name="Van de Peer Y."/>
            <person name="Liu Z.J."/>
        </authorList>
    </citation>
    <scope>NUCLEOTIDE SEQUENCE [LARGE SCALE GENOMIC DNA]</scope>
    <source>
        <strain evidence="1">Lor287</strain>
    </source>
</reference>